<dbReference type="EMBL" id="JACBKZ010000011">
    <property type="protein sequence ID" value="KAF5938493.1"/>
    <property type="molecule type" value="Genomic_DNA"/>
</dbReference>
<dbReference type="Proteomes" id="UP000593564">
    <property type="component" value="Unassembled WGS sequence"/>
</dbReference>
<gene>
    <name evidence="1" type="ORF">HYC85_022752</name>
</gene>
<protein>
    <submittedName>
        <fullName evidence="1">Uncharacterized protein</fullName>
    </submittedName>
</protein>
<keyword evidence="2" id="KW-1185">Reference proteome</keyword>
<sequence>MNWECALGGVHGEGDLGAISFVVFDSNGWWTVPILETRNELLAHFNQKCLREGC</sequence>
<reference evidence="1 2" key="2">
    <citation type="submission" date="2020-07" db="EMBL/GenBank/DDBJ databases">
        <title>Genome assembly of wild tea tree DASZ reveals pedigree and selection history of tea varieties.</title>
        <authorList>
            <person name="Zhang W."/>
        </authorList>
    </citation>
    <scope>NUCLEOTIDE SEQUENCE [LARGE SCALE GENOMIC DNA]</scope>
    <source>
        <strain evidence="2">cv. G240</strain>
        <tissue evidence="1">Leaf</tissue>
    </source>
</reference>
<proteinExistence type="predicted"/>
<organism evidence="1 2">
    <name type="scientific">Camellia sinensis</name>
    <name type="common">Tea plant</name>
    <name type="synonym">Thea sinensis</name>
    <dbReference type="NCBI Taxonomy" id="4442"/>
    <lineage>
        <taxon>Eukaryota</taxon>
        <taxon>Viridiplantae</taxon>
        <taxon>Streptophyta</taxon>
        <taxon>Embryophyta</taxon>
        <taxon>Tracheophyta</taxon>
        <taxon>Spermatophyta</taxon>
        <taxon>Magnoliopsida</taxon>
        <taxon>eudicotyledons</taxon>
        <taxon>Gunneridae</taxon>
        <taxon>Pentapetalae</taxon>
        <taxon>asterids</taxon>
        <taxon>Ericales</taxon>
        <taxon>Theaceae</taxon>
        <taxon>Camellia</taxon>
    </lineage>
</organism>
<evidence type="ECO:0000313" key="2">
    <source>
        <dbReference type="Proteomes" id="UP000593564"/>
    </source>
</evidence>
<reference evidence="2" key="1">
    <citation type="journal article" date="2020" name="Nat. Commun.">
        <title>Genome assembly of wild tea tree DASZ reveals pedigree and selection history of tea varieties.</title>
        <authorList>
            <person name="Zhang W."/>
            <person name="Zhang Y."/>
            <person name="Qiu H."/>
            <person name="Guo Y."/>
            <person name="Wan H."/>
            <person name="Zhang X."/>
            <person name="Scossa F."/>
            <person name="Alseekh S."/>
            <person name="Zhang Q."/>
            <person name="Wang P."/>
            <person name="Xu L."/>
            <person name="Schmidt M.H."/>
            <person name="Jia X."/>
            <person name="Li D."/>
            <person name="Zhu A."/>
            <person name="Guo F."/>
            <person name="Chen W."/>
            <person name="Ni D."/>
            <person name="Usadel B."/>
            <person name="Fernie A.R."/>
            <person name="Wen W."/>
        </authorList>
    </citation>
    <scope>NUCLEOTIDE SEQUENCE [LARGE SCALE GENOMIC DNA]</scope>
    <source>
        <strain evidence="2">cv. G240</strain>
    </source>
</reference>
<dbReference type="AlphaFoldDB" id="A0A7J7GCI2"/>
<accession>A0A7J7GCI2</accession>
<name>A0A7J7GCI2_CAMSI</name>
<evidence type="ECO:0000313" key="1">
    <source>
        <dbReference type="EMBL" id="KAF5938493.1"/>
    </source>
</evidence>
<comment type="caution">
    <text evidence="1">The sequence shown here is derived from an EMBL/GenBank/DDBJ whole genome shotgun (WGS) entry which is preliminary data.</text>
</comment>